<dbReference type="GO" id="GO:0016628">
    <property type="term" value="F:oxidoreductase activity, acting on the CH-CH group of donors, NAD or NADP as acceptor"/>
    <property type="evidence" value="ECO:0007669"/>
    <property type="project" value="InterPro"/>
</dbReference>
<sequence>MEMSNKVLAVIGLGYVGLPLAVEFGKHRKVIGFDIKQDRIEELRAGMDRTLEVPAEELAAAGHLGFTSDPEALREARIFIITVPTPIDVHKRPDLTPLLRASETVGRVLKPGDIVIYESTVYPGATEEDCVPALERESGLRFNVDFFCGYSPERINPGDRSHRLTTIRKVTAGSTPAAAAEIDALYASIITAGTYRAESIRVAEAAKVIENTQRDLNIALVNELAIIFNRMGIDTEAVLRAAGTKWNFLPFRPGLVGGHCIGVDPYYLTHKAEALGYHPHVILAGRRINDGMGAYVAGQMIKAMLKRRIHVDGARVLVLGLTFKENCPDLRNTRVIDVVRELQDYGVVVDVHDPWADAAEAKREYGLELVAEPGVAGYNGIILALAHDEYRQQGAAALRRYGAPGHVFHDLKSVFRIDESDLRL</sequence>
<dbReference type="Proteomes" id="UP000580830">
    <property type="component" value="Unassembled WGS sequence"/>
</dbReference>
<dbReference type="InterPro" id="IPR008927">
    <property type="entry name" value="6-PGluconate_DH-like_C_sf"/>
</dbReference>
<evidence type="ECO:0000259" key="5">
    <source>
        <dbReference type="SMART" id="SM00984"/>
    </source>
</evidence>
<dbReference type="InterPro" id="IPR001732">
    <property type="entry name" value="UDP-Glc/GDP-Man_DH_N"/>
</dbReference>
<keyword evidence="2" id="KW-0560">Oxidoreductase</keyword>
<accession>A0A832PMG6</accession>
<organism evidence="6 7">
    <name type="scientific">Paracoccus solventivorans</name>
    <dbReference type="NCBI Taxonomy" id="53463"/>
    <lineage>
        <taxon>Bacteria</taxon>
        <taxon>Pseudomonadati</taxon>
        <taxon>Pseudomonadota</taxon>
        <taxon>Alphaproteobacteria</taxon>
        <taxon>Rhodobacterales</taxon>
        <taxon>Paracoccaceae</taxon>
        <taxon>Paracoccus</taxon>
    </lineage>
</organism>
<reference evidence="6 7" key="1">
    <citation type="journal article" date="2020" name="Biotechnol. Biofuels">
        <title>New insights from the biogas microbiome by comprehensive genome-resolved metagenomics of nearly 1600 species originating from multiple anaerobic digesters.</title>
        <authorList>
            <person name="Campanaro S."/>
            <person name="Treu L."/>
            <person name="Rodriguez-R L.M."/>
            <person name="Kovalovszki A."/>
            <person name="Ziels R.M."/>
            <person name="Maus I."/>
            <person name="Zhu X."/>
            <person name="Kougias P.G."/>
            <person name="Basile A."/>
            <person name="Luo G."/>
            <person name="Schluter A."/>
            <person name="Konstantinidis K.T."/>
            <person name="Angelidaki I."/>
        </authorList>
    </citation>
    <scope>NUCLEOTIDE SEQUENCE [LARGE SCALE GENOMIC DNA]</scope>
    <source>
        <strain evidence="6">AS04akNAM_125</strain>
    </source>
</reference>
<dbReference type="InterPro" id="IPR017476">
    <property type="entry name" value="UDP-Glc/GDP-Man"/>
</dbReference>
<evidence type="ECO:0000256" key="2">
    <source>
        <dbReference type="ARBA" id="ARBA00023002"/>
    </source>
</evidence>
<dbReference type="SUPFAM" id="SSF48179">
    <property type="entry name" value="6-phosphogluconate dehydrogenase C-terminal domain-like"/>
    <property type="match status" value="1"/>
</dbReference>
<dbReference type="EMBL" id="DULP01000112">
    <property type="protein sequence ID" value="HHW34042.1"/>
    <property type="molecule type" value="Genomic_DNA"/>
</dbReference>
<dbReference type="PIRSF" id="PIRSF000124">
    <property type="entry name" value="UDPglc_GDPman_dh"/>
    <property type="match status" value="1"/>
</dbReference>
<comment type="similarity">
    <text evidence="1 4">Belongs to the UDP-glucose/GDP-mannose dehydrogenase family.</text>
</comment>
<dbReference type="PANTHER" id="PTHR43491">
    <property type="entry name" value="UDP-N-ACETYL-D-MANNOSAMINE DEHYDROGENASE"/>
    <property type="match status" value="1"/>
</dbReference>
<dbReference type="SMART" id="SM00984">
    <property type="entry name" value="UDPG_MGDP_dh_C"/>
    <property type="match status" value="1"/>
</dbReference>
<dbReference type="Pfam" id="PF00984">
    <property type="entry name" value="UDPG_MGDP_dh"/>
    <property type="match status" value="1"/>
</dbReference>
<dbReference type="PIRSF" id="PIRSF500136">
    <property type="entry name" value="UDP_ManNAc_DH"/>
    <property type="match status" value="1"/>
</dbReference>
<evidence type="ECO:0000313" key="6">
    <source>
        <dbReference type="EMBL" id="HHW34042.1"/>
    </source>
</evidence>
<keyword evidence="3" id="KW-0520">NAD</keyword>
<dbReference type="Gene3D" id="3.40.50.720">
    <property type="entry name" value="NAD(P)-binding Rossmann-like Domain"/>
    <property type="match status" value="2"/>
</dbReference>
<evidence type="ECO:0000313" key="7">
    <source>
        <dbReference type="Proteomes" id="UP000580830"/>
    </source>
</evidence>
<dbReference type="Pfam" id="PF03721">
    <property type="entry name" value="UDPG_MGDP_dh_N"/>
    <property type="match status" value="1"/>
</dbReference>
<dbReference type="NCBIfam" id="NF011729">
    <property type="entry name" value="PRK15182.1"/>
    <property type="match status" value="1"/>
</dbReference>
<dbReference type="GO" id="GO:0000271">
    <property type="term" value="P:polysaccharide biosynthetic process"/>
    <property type="evidence" value="ECO:0007669"/>
    <property type="project" value="InterPro"/>
</dbReference>
<dbReference type="GO" id="GO:0016616">
    <property type="term" value="F:oxidoreductase activity, acting on the CH-OH group of donors, NAD or NADP as acceptor"/>
    <property type="evidence" value="ECO:0007669"/>
    <property type="project" value="InterPro"/>
</dbReference>
<dbReference type="SUPFAM" id="SSF52413">
    <property type="entry name" value="UDP-glucose/GDP-mannose dehydrogenase C-terminal domain"/>
    <property type="match status" value="1"/>
</dbReference>
<comment type="caution">
    <text evidence="6">The sequence shown here is derived from an EMBL/GenBank/DDBJ whole genome shotgun (WGS) entry which is preliminary data.</text>
</comment>
<dbReference type="SUPFAM" id="SSF51735">
    <property type="entry name" value="NAD(P)-binding Rossmann-fold domains"/>
    <property type="match status" value="1"/>
</dbReference>
<evidence type="ECO:0000256" key="1">
    <source>
        <dbReference type="ARBA" id="ARBA00006601"/>
    </source>
</evidence>
<dbReference type="InterPro" id="IPR028359">
    <property type="entry name" value="UDP_ManNAc/GlcNAc_DH"/>
</dbReference>
<dbReference type="AlphaFoldDB" id="A0A832PMG6"/>
<evidence type="ECO:0000256" key="4">
    <source>
        <dbReference type="PIRNR" id="PIRNR000124"/>
    </source>
</evidence>
<dbReference type="InterPro" id="IPR036291">
    <property type="entry name" value="NAD(P)-bd_dom_sf"/>
</dbReference>
<feature type="domain" description="UDP-glucose/GDP-mannose dehydrogenase C-terminal" evidence="5">
    <location>
        <begin position="317"/>
        <end position="417"/>
    </location>
</feature>
<dbReference type="InterPro" id="IPR014026">
    <property type="entry name" value="UDP-Glc/GDP-Man_DH_dimer"/>
</dbReference>
<dbReference type="InterPro" id="IPR036220">
    <property type="entry name" value="UDP-Glc/GDP-Man_DH_C_sf"/>
</dbReference>
<evidence type="ECO:0000256" key="3">
    <source>
        <dbReference type="ARBA" id="ARBA00023027"/>
    </source>
</evidence>
<dbReference type="PANTHER" id="PTHR43491:SF2">
    <property type="entry name" value="UDP-N-ACETYL-D-MANNOSAMINE DEHYDROGENASE"/>
    <property type="match status" value="1"/>
</dbReference>
<dbReference type="InterPro" id="IPR014027">
    <property type="entry name" value="UDP-Glc/GDP-Man_DH_C"/>
</dbReference>
<gene>
    <name evidence="6" type="primary">tviB</name>
    <name evidence="6" type="ORF">GXX24_07875</name>
</gene>
<dbReference type="NCBIfam" id="TIGR03026">
    <property type="entry name" value="NDP-sugDHase"/>
    <property type="match status" value="1"/>
</dbReference>
<dbReference type="GO" id="GO:0051287">
    <property type="term" value="F:NAD binding"/>
    <property type="evidence" value="ECO:0007669"/>
    <property type="project" value="InterPro"/>
</dbReference>
<protein>
    <submittedName>
        <fullName evidence="6">Vi polysaccharide biosynthesis UDP-N-acetylglucosamine C-6 dehydrogenase TviB</fullName>
    </submittedName>
</protein>
<dbReference type="Pfam" id="PF03720">
    <property type="entry name" value="UDPG_MGDP_dh_C"/>
    <property type="match status" value="1"/>
</dbReference>
<proteinExistence type="inferred from homology"/>
<name>A0A832PMG6_9RHOB</name>